<reference evidence="1" key="1">
    <citation type="submission" date="2021-01" db="EMBL/GenBank/DDBJ databases">
        <authorList>
            <person name="Corre E."/>
            <person name="Pelletier E."/>
            <person name="Niang G."/>
            <person name="Scheremetjew M."/>
            <person name="Finn R."/>
            <person name="Kale V."/>
            <person name="Holt S."/>
            <person name="Cochrane G."/>
            <person name="Meng A."/>
            <person name="Brown T."/>
            <person name="Cohen L."/>
        </authorList>
    </citation>
    <scope>NUCLEOTIDE SEQUENCE</scope>
    <source>
        <strain evidence="1">CCMP1594</strain>
    </source>
</reference>
<dbReference type="InterPro" id="IPR019265">
    <property type="entry name" value="RTRAF"/>
</dbReference>
<proteinExistence type="predicted"/>
<dbReference type="PANTHER" id="PTHR15924">
    <property type="entry name" value="CLE"/>
    <property type="match status" value="1"/>
</dbReference>
<dbReference type="Pfam" id="PF10036">
    <property type="entry name" value="RLL"/>
    <property type="match status" value="1"/>
</dbReference>
<sequence>MGTKSRLIVKLEAMSYPYQFDIETLEFMNFHKLVVWLEDTQIRSLPEEQRVGLKTVTVPQQWWPIFVEYCKSLGYKKPLPLPKLEGTTIKADNNFRMAVDWLVGKAIRYFYADEDGATRYNEGHAKWVQSQRPLSQQMVSGAKPGPKAAGNGMQQSFVVEDAQDFEASVNELCSTLNIRRTEDLVSDLVLASRLIKQLVAIGAVKNPPQKTPSEMLRDLPLGFTTGDPKLDTACKLLRVLYTVDLRDLQDKIDETLVKLQNITGDPKTDTRLGKVGSG</sequence>
<gene>
    <name evidence="1" type="ORF">EGYM00163_LOCUS35447</name>
</gene>
<evidence type="ECO:0000313" key="1">
    <source>
        <dbReference type="EMBL" id="CAE0824240.1"/>
    </source>
</evidence>
<protein>
    <submittedName>
        <fullName evidence="1">Uncharacterized protein</fullName>
    </submittedName>
</protein>
<dbReference type="EMBL" id="HBJA01102879">
    <property type="protein sequence ID" value="CAE0824240.1"/>
    <property type="molecule type" value="Transcribed_RNA"/>
</dbReference>
<accession>A0A7S4G3M7</accession>
<name>A0A7S4G3M7_9EUGL</name>
<organism evidence="1">
    <name type="scientific">Eutreptiella gymnastica</name>
    <dbReference type="NCBI Taxonomy" id="73025"/>
    <lineage>
        <taxon>Eukaryota</taxon>
        <taxon>Discoba</taxon>
        <taxon>Euglenozoa</taxon>
        <taxon>Euglenida</taxon>
        <taxon>Spirocuta</taxon>
        <taxon>Euglenophyceae</taxon>
        <taxon>Eutreptiales</taxon>
        <taxon>Eutreptiaceae</taxon>
        <taxon>Eutreptiella</taxon>
    </lineage>
</organism>
<dbReference type="AlphaFoldDB" id="A0A7S4G3M7"/>